<organism evidence="2 3">
    <name type="scientific">Pleurodeles waltl</name>
    <name type="common">Iberian ribbed newt</name>
    <dbReference type="NCBI Taxonomy" id="8319"/>
    <lineage>
        <taxon>Eukaryota</taxon>
        <taxon>Metazoa</taxon>
        <taxon>Chordata</taxon>
        <taxon>Craniata</taxon>
        <taxon>Vertebrata</taxon>
        <taxon>Euteleostomi</taxon>
        <taxon>Amphibia</taxon>
        <taxon>Batrachia</taxon>
        <taxon>Caudata</taxon>
        <taxon>Salamandroidea</taxon>
        <taxon>Salamandridae</taxon>
        <taxon>Pleurodelinae</taxon>
        <taxon>Pleurodeles</taxon>
    </lineage>
</organism>
<feature type="compositionally biased region" description="Basic and acidic residues" evidence="1">
    <location>
        <begin position="7"/>
        <end position="21"/>
    </location>
</feature>
<gene>
    <name evidence="2" type="ORF">NDU88_002057</name>
</gene>
<evidence type="ECO:0000256" key="1">
    <source>
        <dbReference type="SAM" id="MobiDB-lite"/>
    </source>
</evidence>
<feature type="compositionally biased region" description="Basic and acidic residues" evidence="1">
    <location>
        <begin position="52"/>
        <end position="71"/>
    </location>
</feature>
<sequence length="119" mass="13106">MNPNIRVPDKLNREDGLKGGAEEQDAEEPGETASGEQKNDDRRSGNPGVPREPADSEEKERTEDTFRDRHVPGGAVLNKVQYFLKDNIRIKRENCGRRGEGRESAEGVGEGSSWEGAGK</sequence>
<evidence type="ECO:0000313" key="2">
    <source>
        <dbReference type="EMBL" id="KAJ1088903.1"/>
    </source>
</evidence>
<proteinExistence type="predicted"/>
<reference evidence="2" key="1">
    <citation type="journal article" date="2022" name="bioRxiv">
        <title>Sequencing and chromosome-scale assembly of the giantPleurodeles waltlgenome.</title>
        <authorList>
            <person name="Brown T."/>
            <person name="Elewa A."/>
            <person name="Iarovenko S."/>
            <person name="Subramanian E."/>
            <person name="Araus A.J."/>
            <person name="Petzold A."/>
            <person name="Susuki M."/>
            <person name="Suzuki K.-i.T."/>
            <person name="Hayashi T."/>
            <person name="Toyoda A."/>
            <person name="Oliveira C."/>
            <person name="Osipova E."/>
            <person name="Leigh N.D."/>
            <person name="Simon A."/>
            <person name="Yun M.H."/>
        </authorList>
    </citation>
    <scope>NUCLEOTIDE SEQUENCE</scope>
    <source>
        <strain evidence="2">20211129_DDA</strain>
        <tissue evidence="2">Liver</tissue>
    </source>
</reference>
<dbReference type="Proteomes" id="UP001066276">
    <property type="component" value="Chromosome 11"/>
</dbReference>
<feature type="region of interest" description="Disordered" evidence="1">
    <location>
        <begin position="91"/>
        <end position="119"/>
    </location>
</feature>
<keyword evidence="3" id="KW-1185">Reference proteome</keyword>
<comment type="caution">
    <text evidence="2">The sequence shown here is derived from an EMBL/GenBank/DDBJ whole genome shotgun (WGS) entry which is preliminary data.</text>
</comment>
<accession>A0AAV7LJ80</accession>
<feature type="region of interest" description="Disordered" evidence="1">
    <location>
        <begin position="1"/>
        <end position="75"/>
    </location>
</feature>
<dbReference type="EMBL" id="JANPWB010000015">
    <property type="protein sequence ID" value="KAJ1088903.1"/>
    <property type="molecule type" value="Genomic_DNA"/>
</dbReference>
<protein>
    <submittedName>
        <fullName evidence="2">Uncharacterized protein</fullName>
    </submittedName>
</protein>
<feature type="compositionally biased region" description="Basic and acidic residues" evidence="1">
    <location>
        <begin position="91"/>
        <end position="105"/>
    </location>
</feature>
<name>A0AAV7LJ80_PLEWA</name>
<dbReference type="AlphaFoldDB" id="A0AAV7LJ80"/>
<evidence type="ECO:0000313" key="3">
    <source>
        <dbReference type="Proteomes" id="UP001066276"/>
    </source>
</evidence>